<evidence type="ECO:0000256" key="2">
    <source>
        <dbReference type="ARBA" id="ARBA00022723"/>
    </source>
</evidence>
<keyword evidence="7 11" id="KW-0238">DNA-binding</keyword>
<reference evidence="15" key="2">
    <citation type="submission" date="2025-09" db="UniProtKB">
        <authorList>
            <consortium name="Ensembl"/>
        </authorList>
    </citation>
    <scope>IDENTIFICATION</scope>
</reference>
<evidence type="ECO:0000256" key="4">
    <source>
        <dbReference type="ARBA" id="ARBA00022771"/>
    </source>
</evidence>
<accession>A0A8C9X6F2</accession>
<dbReference type="InterPro" id="IPR006612">
    <property type="entry name" value="THAP_Znf"/>
</dbReference>
<feature type="compositionally biased region" description="Acidic residues" evidence="12">
    <location>
        <begin position="345"/>
        <end position="362"/>
    </location>
</feature>
<dbReference type="PANTHER" id="PTHR24399">
    <property type="entry name" value="ZINC FINGER AND BTB DOMAIN-CONTAINING"/>
    <property type="match status" value="1"/>
</dbReference>
<dbReference type="PROSITE" id="PS00028">
    <property type="entry name" value="ZINC_FINGER_C2H2_1"/>
    <property type="match status" value="6"/>
</dbReference>
<keyword evidence="2" id="KW-0479">Metal-binding</keyword>
<feature type="domain" description="C2H2-type" evidence="13">
    <location>
        <begin position="535"/>
        <end position="563"/>
    </location>
</feature>
<feature type="compositionally biased region" description="Basic residues" evidence="12">
    <location>
        <begin position="646"/>
        <end position="656"/>
    </location>
</feature>
<dbReference type="GeneTree" id="ENSGT00940000162287"/>
<gene>
    <name evidence="15" type="primary">LOC116046113</name>
</gene>
<dbReference type="GO" id="GO:0008270">
    <property type="term" value="F:zinc ion binding"/>
    <property type="evidence" value="ECO:0007669"/>
    <property type="project" value="UniProtKB-KW"/>
</dbReference>
<dbReference type="Gene3D" id="3.30.160.60">
    <property type="entry name" value="Classic Zinc Finger"/>
    <property type="match status" value="5"/>
</dbReference>
<dbReference type="FunFam" id="3.30.160.60:FF:000446">
    <property type="entry name" value="Zinc finger protein"/>
    <property type="match status" value="1"/>
</dbReference>
<dbReference type="FunFam" id="3.30.160.60:FF:000624">
    <property type="entry name" value="zinc finger protein 697"/>
    <property type="match status" value="1"/>
</dbReference>
<reference evidence="15" key="1">
    <citation type="submission" date="2025-08" db="UniProtKB">
        <authorList>
            <consortium name="Ensembl"/>
        </authorList>
    </citation>
    <scope>IDENTIFICATION</scope>
</reference>
<keyword evidence="5" id="KW-0862">Zinc</keyword>
<dbReference type="InterPro" id="IPR036236">
    <property type="entry name" value="Znf_C2H2_sf"/>
</dbReference>
<evidence type="ECO:0000313" key="15">
    <source>
        <dbReference type="Ensembl" id="ENSSLUP00000004201.1"/>
    </source>
</evidence>
<evidence type="ECO:0000256" key="7">
    <source>
        <dbReference type="ARBA" id="ARBA00023125"/>
    </source>
</evidence>
<feature type="region of interest" description="Disordered" evidence="12">
    <location>
        <begin position="343"/>
        <end position="362"/>
    </location>
</feature>
<keyword evidence="6" id="KW-0805">Transcription regulation</keyword>
<evidence type="ECO:0000256" key="3">
    <source>
        <dbReference type="ARBA" id="ARBA00022737"/>
    </source>
</evidence>
<feature type="domain" description="THAP-type" evidence="14">
    <location>
        <begin position="20"/>
        <end position="113"/>
    </location>
</feature>
<dbReference type="SUPFAM" id="SSF57667">
    <property type="entry name" value="beta-beta-alpha zinc fingers"/>
    <property type="match status" value="3"/>
</dbReference>
<dbReference type="AlphaFoldDB" id="A0A8C9X6F2"/>
<feature type="region of interest" description="Disordered" evidence="12">
    <location>
        <begin position="147"/>
        <end position="180"/>
    </location>
</feature>
<dbReference type="SMART" id="SM00355">
    <property type="entry name" value="ZnF_C2H2"/>
    <property type="match status" value="6"/>
</dbReference>
<evidence type="ECO:0000256" key="6">
    <source>
        <dbReference type="ARBA" id="ARBA00023015"/>
    </source>
</evidence>
<evidence type="ECO:0000256" key="8">
    <source>
        <dbReference type="ARBA" id="ARBA00023163"/>
    </source>
</evidence>
<feature type="domain" description="C2H2-type" evidence="13">
    <location>
        <begin position="507"/>
        <end position="534"/>
    </location>
</feature>
<feature type="domain" description="C2H2-type" evidence="13">
    <location>
        <begin position="422"/>
        <end position="449"/>
    </location>
</feature>
<keyword evidence="16" id="KW-1185">Reference proteome</keyword>
<dbReference type="GO" id="GO:0000978">
    <property type="term" value="F:RNA polymerase II cis-regulatory region sequence-specific DNA binding"/>
    <property type="evidence" value="ECO:0007669"/>
    <property type="project" value="TreeGrafter"/>
</dbReference>
<organism evidence="15 16">
    <name type="scientific">Sander lucioperca</name>
    <name type="common">Pike-perch</name>
    <name type="synonym">Perca lucioperca</name>
    <dbReference type="NCBI Taxonomy" id="283035"/>
    <lineage>
        <taxon>Eukaryota</taxon>
        <taxon>Metazoa</taxon>
        <taxon>Chordata</taxon>
        <taxon>Craniata</taxon>
        <taxon>Vertebrata</taxon>
        <taxon>Euteleostomi</taxon>
        <taxon>Actinopterygii</taxon>
        <taxon>Neopterygii</taxon>
        <taxon>Teleostei</taxon>
        <taxon>Neoteleostei</taxon>
        <taxon>Acanthomorphata</taxon>
        <taxon>Eupercaria</taxon>
        <taxon>Perciformes</taxon>
        <taxon>Percoidei</taxon>
        <taxon>Percidae</taxon>
        <taxon>Luciopercinae</taxon>
        <taxon>Sander</taxon>
    </lineage>
</organism>
<feature type="domain" description="C2H2-type" evidence="13">
    <location>
        <begin position="479"/>
        <end position="506"/>
    </location>
</feature>
<feature type="compositionally biased region" description="Basic residues" evidence="12">
    <location>
        <begin position="726"/>
        <end position="741"/>
    </location>
</feature>
<feature type="compositionally biased region" description="Polar residues" evidence="12">
    <location>
        <begin position="290"/>
        <end position="305"/>
    </location>
</feature>
<dbReference type="InterPro" id="IPR013087">
    <property type="entry name" value="Znf_C2H2_type"/>
</dbReference>
<dbReference type="PROSITE" id="PS50950">
    <property type="entry name" value="ZF_THAP"/>
    <property type="match status" value="1"/>
</dbReference>
<dbReference type="Pfam" id="PF05485">
    <property type="entry name" value="THAP"/>
    <property type="match status" value="1"/>
</dbReference>
<sequence>MSITKRGLTTVRGVTLGAELKSRMCSVVGCDSGRRSAQRFKLPEDPERRLEWVQFLATVNMQRFKEASWTDIRICSEHFKDDCFNNMSPSHSGFTGKDQFTLTLNPNAVPSLCLKSESEELETHLQSPTCVETEETTEVAYQRDQLKTCDGPTSFPEESRLTSTASEGSPVPRGVSSSTDSSDGFFISVYRQMQPTSTNLDLMKEKVSLLQTKGKYVVNEKRLLQLFSHNCPSCGSKVKMEKITHGVLIILNQQCLQCDYRNQWKSQVNASVPTAEDQHLTEVVEVDLTPETQQTVSTDDNSQTFSDEKSDYTDETEESGDESDRNSDEDWNPAEELLLANELHDESEDETGDEEEEEDDDLPFASKHSQLCTECGKFFNKQKPHTCEHKVKPYSCNVCGRRFISDLALNLHSKIHDANYELPCKYCHITFKTKVDKISHEQIHLSERKPYKCPDCSETFATNKKRRIHREDHGGPRQFKCDICGIEFPRRNILQRHLAVHTGVKPYKCSVCQRGFNQGSHLKSHMRLHTGERPFKCQHCDKSFNHNVSLKSHVQRYHSSNSGCEQKKGKINKTVSDRVHAQENVNMRGTDFEHDKEVELQKHSKGMPKRKRKSSGRPIGRPKRNPAGNLVLAGEMQGQTSNTKTAKVKVRKLKRTHCSDEESEDEPTESMSFDSTEEEEENSEKVTRRASKSRGKAKNSDCDSDFEPEERKKKRYSSQNSGKSSGKGRGRPRKNQVVKDM</sequence>
<dbReference type="Proteomes" id="UP000694568">
    <property type="component" value="Unplaced"/>
</dbReference>
<dbReference type="Ensembl" id="ENSSLUT00000004330.1">
    <property type="protein sequence ID" value="ENSSLUP00000004201.1"/>
    <property type="gene ID" value="ENSSLUG00000001873.1"/>
</dbReference>
<feature type="region of interest" description="Disordered" evidence="12">
    <location>
        <begin position="286"/>
        <end position="330"/>
    </location>
</feature>
<protein>
    <submittedName>
        <fullName evidence="15">Zinc finger protein 662-like</fullName>
    </submittedName>
</protein>
<dbReference type="InterPro" id="IPR017956">
    <property type="entry name" value="AT_hook_DNA-bd_motif"/>
</dbReference>
<dbReference type="SUPFAM" id="SSF57716">
    <property type="entry name" value="Glucocorticoid receptor-like (DNA-binding domain)"/>
    <property type="match status" value="1"/>
</dbReference>
<dbReference type="GO" id="GO:0005654">
    <property type="term" value="C:nucleoplasm"/>
    <property type="evidence" value="ECO:0007669"/>
    <property type="project" value="TreeGrafter"/>
</dbReference>
<evidence type="ECO:0000259" key="13">
    <source>
        <dbReference type="PROSITE" id="PS50157"/>
    </source>
</evidence>
<evidence type="ECO:0000256" key="5">
    <source>
        <dbReference type="ARBA" id="ARBA00022833"/>
    </source>
</evidence>
<name>A0A8C9X6F2_SANLU</name>
<evidence type="ECO:0000256" key="1">
    <source>
        <dbReference type="ARBA" id="ARBA00004123"/>
    </source>
</evidence>
<dbReference type="PRINTS" id="PR00929">
    <property type="entry name" value="ATHOOK"/>
</dbReference>
<dbReference type="PANTHER" id="PTHR24399:SF70">
    <property type="entry name" value="C2H2-TYPE DOMAIN-CONTAINING PROTEIN"/>
    <property type="match status" value="1"/>
</dbReference>
<keyword evidence="9" id="KW-0539">Nucleus</keyword>
<dbReference type="GO" id="GO:0001227">
    <property type="term" value="F:DNA-binding transcription repressor activity, RNA polymerase II-specific"/>
    <property type="evidence" value="ECO:0007669"/>
    <property type="project" value="TreeGrafter"/>
</dbReference>
<evidence type="ECO:0000259" key="14">
    <source>
        <dbReference type="PROSITE" id="PS50950"/>
    </source>
</evidence>
<dbReference type="PROSITE" id="PS50157">
    <property type="entry name" value="ZINC_FINGER_C2H2_2"/>
    <property type="match status" value="6"/>
</dbReference>
<feature type="compositionally biased region" description="Basic and acidic residues" evidence="12">
    <location>
        <begin position="590"/>
        <end position="602"/>
    </location>
</feature>
<proteinExistence type="predicted"/>
<dbReference type="FunFam" id="3.30.160.60:FF:002711">
    <property type="entry name" value="Zinc finger protein 16"/>
    <property type="match status" value="1"/>
</dbReference>
<dbReference type="SMART" id="SM00692">
    <property type="entry name" value="DM3"/>
    <property type="match status" value="1"/>
</dbReference>
<dbReference type="SMART" id="SM00980">
    <property type="entry name" value="THAP"/>
    <property type="match status" value="1"/>
</dbReference>
<feature type="region of interest" description="Disordered" evidence="12">
    <location>
        <begin position="587"/>
        <end position="741"/>
    </location>
</feature>
<comment type="subcellular location">
    <subcellularLocation>
        <location evidence="1">Nucleus</location>
    </subcellularLocation>
</comment>
<evidence type="ECO:0000256" key="9">
    <source>
        <dbReference type="ARBA" id="ARBA00023242"/>
    </source>
</evidence>
<feature type="compositionally biased region" description="Basic residues" evidence="12">
    <location>
        <begin position="603"/>
        <end position="624"/>
    </location>
</feature>
<evidence type="ECO:0000256" key="10">
    <source>
        <dbReference type="PROSITE-ProRule" id="PRU00042"/>
    </source>
</evidence>
<feature type="domain" description="C2H2-type" evidence="13">
    <location>
        <begin position="451"/>
        <end position="478"/>
    </location>
</feature>
<evidence type="ECO:0000256" key="12">
    <source>
        <dbReference type="SAM" id="MobiDB-lite"/>
    </source>
</evidence>
<feature type="domain" description="C2H2-type" evidence="13">
    <location>
        <begin position="394"/>
        <end position="421"/>
    </location>
</feature>
<evidence type="ECO:0000313" key="16">
    <source>
        <dbReference type="Proteomes" id="UP000694568"/>
    </source>
</evidence>
<dbReference type="Pfam" id="PF00096">
    <property type="entry name" value="zf-C2H2"/>
    <property type="match status" value="3"/>
</dbReference>
<evidence type="ECO:0000256" key="11">
    <source>
        <dbReference type="PROSITE-ProRule" id="PRU00309"/>
    </source>
</evidence>
<keyword evidence="8" id="KW-0804">Transcription</keyword>
<keyword evidence="4 10" id="KW-0863">Zinc-finger</keyword>
<keyword evidence="3" id="KW-0677">Repeat</keyword>
<feature type="compositionally biased region" description="Basic residues" evidence="12">
    <location>
        <begin position="688"/>
        <end position="697"/>
    </location>
</feature>